<sequence>MLKVIRKIPSDSIVRLGGMTDCFQPIESRCHITYEAIKELNKQGIGYLIVTKSSMVADDKYIRLMDKKLAHIQISITTMDDDLSRTYERACVPSQRINALEKLQQCNFDVSLRLSPFIPQYIDFKKLNTIKCDKILVEFLRVNT</sequence>
<dbReference type="RefSeq" id="WP_210401107.1">
    <property type="nucleotide sequence ID" value="NZ_CP081916.1"/>
</dbReference>
<reference evidence="4" key="1">
    <citation type="submission" date="2022-08" db="EMBL/GenBank/DDBJ databases">
        <title>Genome Sequencing of Bacteroides fragilis Group Isolates with Nanopore Technology.</title>
        <authorList>
            <person name="Tisza M.J."/>
            <person name="Smith D."/>
            <person name="Dekker J.P."/>
        </authorList>
    </citation>
    <scope>NUCLEOTIDE SEQUENCE</scope>
    <source>
        <strain evidence="4">BFG-527</strain>
    </source>
</reference>
<evidence type="ECO:0000256" key="1">
    <source>
        <dbReference type="ARBA" id="ARBA00022723"/>
    </source>
</evidence>
<evidence type="ECO:0000313" key="5">
    <source>
        <dbReference type="Proteomes" id="UP001060104"/>
    </source>
</evidence>
<proteinExistence type="predicted"/>
<evidence type="ECO:0000313" key="4">
    <source>
        <dbReference type="EMBL" id="UVQ74381.1"/>
    </source>
</evidence>
<evidence type="ECO:0008006" key="6">
    <source>
        <dbReference type="Google" id="ProtNLM"/>
    </source>
</evidence>
<evidence type="ECO:0000256" key="2">
    <source>
        <dbReference type="ARBA" id="ARBA00023004"/>
    </source>
</evidence>
<protein>
    <recommendedName>
        <fullName evidence="6">Radical SAM protein</fullName>
    </recommendedName>
</protein>
<evidence type="ECO:0000256" key="3">
    <source>
        <dbReference type="ARBA" id="ARBA00023014"/>
    </source>
</evidence>
<dbReference type="Gene3D" id="3.80.30.30">
    <property type="match status" value="1"/>
</dbReference>
<keyword evidence="5" id="KW-1185">Reference proteome</keyword>
<dbReference type="SUPFAM" id="SSF102114">
    <property type="entry name" value="Radical SAM enzymes"/>
    <property type="match status" value="1"/>
</dbReference>
<dbReference type="InterPro" id="IPR040086">
    <property type="entry name" value="MJ0683-like"/>
</dbReference>
<accession>A0ABY5TA81</accession>
<dbReference type="GeneID" id="69591633"/>
<dbReference type="PANTHER" id="PTHR43432:SF3">
    <property type="entry name" value="SLR0285 PROTEIN"/>
    <property type="match status" value="1"/>
</dbReference>
<keyword evidence="2" id="KW-0408">Iron</keyword>
<keyword evidence="1" id="KW-0479">Metal-binding</keyword>
<gene>
    <name evidence="4" type="ORF">NXY30_26100</name>
</gene>
<dbReference type="InterPro" id="IPR058240">
    <property type="entry name" value="rSAM_sf"/>
</dbReference>
<dbReference type="PANTHER" id="PTHR43432">
    <property type="entry name" value="SLR0285 PROTEIN"/>
    <property type="match status" value="1"/>
</dbReference>
<dbReference type="Proteomes" id="UP001060104">
    <property type="component" value="Chromosome"/>
</dbReference>
<keyword evidence="3" id="KW-0411">Iron-sulfur</keyword>
<dbReference type="EMBL" id="CP103141">
    <property type="protein sequence ID" value="UVQ74381.1"/>
    <property type="molecule type" value="Genomic_DNA"/>
</dbReference>
<organism evidence="4 5">
    <name type="scientific">Bacteroides faecis</name>
    <dbReference type="NCBI Taxonomy" id="674529"/>
    <lineage>
        <taxon>Bacteria</taxon>
        <taxon>Pseudomonadati</taxon>
        <taxon>Bacteroidota</taxon>
        <taxon>Bacteroidia</taxon>
        <taxon>Bacteroidales</taxon>
        <taxon>Bacteroidaceae</taxon>
        <taxon>Bacteroides</taxon>
    </lineage>
</organism>
<name>A0ABY5TA81_9BACE</name>